<reference evidence="2 3" key="1">
    <citation type="journal article" date="2019" name="Int. J. Syst. Evol. Microbiol.">
        <title>The Global Catalogue of Microorganisms (GCM) 10K type strain sequencing project: providing services to taxonomists for standard genome sequencing and annotation.</title>
        <authorList>
            <consortium name="The Broad Institute Genomics Platform"/>
            <consortium name="The Broad Institute Genome Sequencing Center for Infectious Disease"/>
            <person name="Wu L."/>
            <person name="Ma J."/>
        </authorList>
    </citation>
    <scope>NUCLEOTIDE SEQUENCE [LARGE SCALE GENOMIC DNA]</scope>
    <source>
        <strain evidence="2 3">JCM 1405</strain>
    </source>
</reference>
<keyword evidence="1" id="KW-1133">Transmembrane helix</keyword>
<dbReference type="Proteomes" id="UP001500339">
    <property type="component" value="Unassembled WGS sequence"/>
</dbReference>
<organism evidence="2 3">
    <name type="scientific">Clostridium malenominatum</name>
    <dbReference type="NCBI Taxonomy" id="1539"/>
    <lineage>
        <taxon>Bacteria</taxon>
        <taxon>Bacillati</taxon>
        <taxon>Bacillota</taxon>
        <taxon>Clostridia</taxon>
        <taxon>Eubacteriales</taxon>
        <taxon>Clostridiaceae</taxon>
        <taxon>Clostridium</taxon>
    </lineage>
</organism>
<protein>
    <submittedName>
        <fullName evidence="2">Uncharacterized protein</fullName>
    </submittedName>
</protein>
<feature type="transmembrane region" description="Helical" evidence="1">
    <location>
        <begin position="7"/>
        <end position="29"/>
    </location>
</feature>
<name>A0ABN1J6X9_9CLOT</name>
<proteinExistence type="predicted"/>
<accession>A0ABN1J6X9</accession>
<evidence type="ECO:0000313" key="2">
    <source>
        <dbReference type="EMBL" id="GAA0730586.1"/>
    </source>
</evidence>
<evidence type="ECO:0000256" key="1">
    <source>
        <dbReference type="SAM" id="Phobius"/>
    </source>
</evidence>
<comment type="caution">
    <text evidence="2">The sequence shown here is derived from an EMBL/GenBank/DDBJ whole genome shotgun (WGS) entry which is preliminary data.</text>
</comment>
<keyword evidence="1" id="KW-0472">Membrane</keyword>
<keyword evidence="3" id="KW-1185">Reference proteome</keyword>
<feature type="transmembrane region" description="Helical" evidence="1">
    <location>
        <begin position="60"/>
        <end position="77"/>
    </location>
</feature>
<dbReference type="EMBL" id="BAAACF010000012">
    <property type="protein sequence ID" value="GAA0730586.1"/>
    <property type="molecule type" value="Genomic_DNA"/>
</dbReference>
<sequence length="79" mass="9171">MKSKEKFFFILSMLCLIGFILIVFQSIYIHNFGKVIMRGIPLCFIGAIFLYISKNEKYSWISWIFLLLIISSIALLANS</sequence>
<dbReference type="RefSeq" id="WP_343771341.1">
    <property type="nucleotide sequence ID" value="NZ_BAAACF010000012.1"/>
</dbReference>
<feature type="transmembrane region" description="Helical" evidence="1">
    <location>
        <begin position="35"/>
        <end position="53"/>
    </location>
</feature>
<gene>
    <name evidence="2" type="ORF">GCM10008905_32060</name>
</gene>
<evidence type="ECO:0000313" key="3">
    <source>
        <dbReference type="Proteomes" id="UP001500339"/>
    </source>
</evidence>
<keyword evidence="1" id="KW-0812">Transmembrane</keyword>